<feature type="compositionally biased region" description="Polar residues" evidence="2">
    <location>
        <begin position="296"/>
        <end position="309"/>
    </location>
</feature>
<name>A0A4U5M7N3_STECR</name>
<organism evidence="3 4">
    <name type="scientific">Steinernema carpocapsae</name>
    <name type="common">Entomopathogenic nematode</name>
    <dbReference type="NCBI Taxonomy" id="34508"/>
    <lineage>
        <taxon>Eukaryota</taxon>
        <taxon>Metazoa</taxon>
        <taxon>Ecdysozoa</taxon>
        <taxon>Nematoda</taxon>
        <taxon>Chromadorea</taxon>
        <taxon>Rhabditida</taxon>
        <taxon>Tylenchina</taxon>
        <taxon>Panagrolaimomorpha</taxon>
        <taxon>Strongyloidoidea</taxon>
        <taxon>Steinernematidae</taxon>
        <taxon>Steinernema</taxon>
    </lineage>
</organism>
<evidence type="ECO:0000313" key="3">
    <source>
        <dbReference type="EMBL" id="TKR64929.1"/>
    </source>
</evidence>
<feature type="compositionally biased region" description="Polar residues" evidence="2">
    <location>
        <begin position="47"/>
        <end position="56"/>
    </location>
</feature>
<feature type="compositionally biased region" description="Polar residues" evidence="2">
    <location>
        <begin position="340"/>
        <end position="357"/>
    </location>
</feature>
<evidence type="ECO:0000313" key="4">
    <source>
        <dbReference type="Proteomes" id="UP000298663"/>
    </source>
</evidence>
<sequence>MAPRRRSPSPPPANALAKKAKAQARAETQRIRDRPVTPGAPRRQASPAPSGSATTRSDPENASLGHSEPRQKRARSPNRYLGENGVNQGPPVIDFQAAPTNRYVAPRKRSKSPSTGTMGPLHPPQDSNLSHSPVRSRSPGRPRESGNRSPGYSCAGRSPRPIDPDYQPRQAKSPYSGPFYRPDEGSSGDRSPRPTGGRTPGYYSGIGARSPRPYSHVSRTIEVLKDMVYTTNDRPPHRVSKSPSQVSDKKAKTPGRPCKTPKSPRNNHNFDDADFDVDYDNMPYHQMPRGSRRSANDSGIDTGLPQQRTATKRSGDKEKEVPEKRSRSTDPRLRNREPKSTTAPVQVKTESTSSSGTPEAPKVAKSPAPKSSAPKRKAKSPGRPPKVAKSPALQRARTPTFQNGPDFRAAYKELHKTVNHHMNEIQKAMQKYGDMLERSKRQGW</sequence>
<dbReference type="EMBL" id="AZBU02000009">
    <property type="protein sequence ID" value="TKR64929.1"/>
    <property type="molecule type" value="Genomic_DNA"/>
</dbReference>
<protein>
    <submittedName>
        <fullName evidence="3">Uncharacterized protein</fullName>
    </submittedName>
</protein>
<feature type="compositionally biased region" description="Basic and acidic residues" evidence="2">
    <location>
        <begin position="313"/>
        <end position="339"/>
    </location>
</feature>
<accession>A0A4U5M7N3</accession>
<proteinExistence type="predicted"/>
<dbReference type="Proteomes" id="UP000298663">
    <property type="component" value="Unassembled WGS sequence"/>
</dbReference>
<keyword evidence="1" id="KW-0175">Coiled coil</keyword>
<dbReference type="AlphaFoldDB" id="A0A4U5M7N3"/>
<gene>
    <name evidence="3" type="ORF">L596_025401</name>
</gene>
<feature type="compositionally biased region" description="Low complexity" evidence="2">
    <location>
        <begin position="360"/>
        <end position="372"/>
    </location>
</feature>
<comment type="caution">
    <text evidence="3">The sequence shown here is derived from an EMBL/GenBank/DDBJ whole genome shotgun (WGS) entry which is preliminary data.</text>
</comment>
<reference evidence="3 4" key="2">
    <citation type="journal article" date="2019" name="G3 (Bethesda)">
        <title>Hybrid Assembly of the Genome of the Entomopathogenic Nematode Steinernema carpocapsae Identifies the X-Chromosome.</title>
        <authorList>
            <person name="Serra L."/>
            <person name="Macchietto M."/>
            <person name="Macias-Munoz A."/>
            <person name="McGill C.J."/>
            <person name="Rodriguez I.M."/>
            <person name="Rodriguez B."/>
            <person name="Murad R."/>
            <person name="Mortazavi A."/>
        </authorList>
    </citation>
    <scope>NUCLEOTIDE SEQUENCE [LARGE SCALE GENOMIC DNA]</scope>
    <source>
        <strain evidence="3 4">ALL</strain>
    </source>
</reference>
<keyword evidence="4" id="KW-1185">Reference proteome</keyword>
<evidence type="ECO:0000256" key="1">
    <source>
        <dbReference type="SAM" id="Coils"/>
    </source>
</evidence>
<feature type="coiled-coil region" evidence="1">
    <location>
        <begin position="411"/>
        <end position="442"/>
    </location>
</feature>
<reference evidence="3 4" key="1">
    <citation type="journal article" date="2015" name="Genome Biol.">
        <title>Comparative genomics of Steinernema reveals deeply conserved gene regulatory networks.</title>
        <authorList>
            <person name="Dillman A.R."/>
            <person name="Macchietto M."/>
            <person name="Porter C.F."/>
            <person name="Rogers A."/>
            <person name="Williams B."/>
            <person name="Antoshechkin I."/>
            <person name="Lee M.M."/>
            <person name="Goodwin Z."/>
            <person name="Lu X."/>
            <person name="Lewis E.E."/>
            <person name="Goodrich-Blair H."/>
            <person name="Stock S.P."/>
            <person name="Adams B.J."/>
            <person name="Sternberg P.W."/>
            <person name="Mortazavi A."/>
        </authorList>
    </citation>
    <scope>NUCLEOTIDE SEQUENCE [LARGE SCALE GENOMIC DNA]</scope>
    <source>
        <strain evidence="3 4">ALL</strain>
    </source>
</reference>
<feature type="region of interest" description="Disordered" evidence="2">
    <location>
        <begin position="1"/>
        <end position="407"/>
    </location>
</feature>
<evidence type="ECO:0000256" key="2">
    <source>
        <dbReference type="SAM" id="MobiDB-lite"/>
    </source>
</evidence>